<evidence type="ECO:0000313" key="14">
    <source>
        <dbReference type="Proteomes" id="UP001055439"/>
    </source>
</evidence>
<keyword evidence="4" id="KW-0812">Transmembrane</keyword>
<dbReference type="Proteomes" id="UP001055439">
    <property type="component" value="Chromosome 9"/>
</dbReference>
<dbReference type="AlphaFoldDB" id="A0A9E7I7Z0"/>
<name>A0A9E7I7Z0_9LILI</name>
<accession>A0A9E7I7Z0</accession>
<dbReference type="PANTHER" id="PTHR24282">
    <property type="entry name" value="CYTOCHROME P450 FAMILY MEMBER"/>
    <property type="match status" value="1"/>
</dbReference>
<keyword evidence="10" id="KW-0472">Membrane</keyword>
<keyword evidence="6" id="KW-1133">Transmembrane helix</keyword>
<evidence type="ECO:0000256" key="7">
    <source>
        <dbReference type="ARBA" id="ARBA00023002"/>
    </source>
</evidence>
<evidence type="ECO:0000256" key="6">
    <source>
        <dbReference type="ARBA" id="ARBA00022989"/>
    </source>
</evidence>
<feature type="region of interest" description="Disordered" evidence="12">
    <location>
        <begin position="1"/>
        <end position="27"/>
    </location>
</feature>
<dbReference type="GO" id="GO:0016020">
    <property type="term" value="C:membrane"/>
    <property type="evidence" value="ECO:0007669"/>
    <property type="project" value="UniProtKB-SubCell"/>
</dbReference>
<evidence type="ECO:0000256" key="9">
    <source>
        <dbReference type="ARBA" id="ARBA00023033"/>
    </source>
</evidence>
<keyword evidence="3 11" id="KW-0349">Heme</keyword>
<comment type="subcellular location">
    <subcellularLocation>
        <location evidence="1">Membrane</location>
    </subcellularLocation>
</comment>
<dbReference type="GO" id="GO:0005506">
    <property type="term" value="F:iron ion binding"/>
    <property type="evidence" value="ECO:0007669"/>
    <property type="project" value="InterPro"/>
</dbReference>
<keyword evidence="14" id="KW-1185">Reference proteome</keyword>
<dbReference type="GO" id="GO:0016705">
    <property type="term" value="F:oxidoreductase activity, acting on paired donors, with incorporation or reduction of molecular oxygen"/>
    <property type="evidence" value="ECO:0007669"/>
    <property type="project" value="InterPro"/>
</dbReference>
<dbReference type="InterPro" id="IPR050665">
    <property type="entry name" value="Cytochrome_P450_Monooxygen"/>
</dbReference>
<reference evidence="13" key="1">
    <citation type="submission" date="2022-05" db="EMBL/GenBank/DDBJ databases">
        <title>The Musa troglodytarum L. genome provides insights into the mechanism of non-climacteric behaviour and enrichment of carotenoids.</title>
        <authorList>
            <person name="Wang J."/>
        </authorList>
    </citation>
    <scope>NUCLEOTIDE SEQUENCE</scope>
    <source>
        <tissue evidence="13">Leaf</tissue>
    </source>
</reference>
<keyword evidence="9 11" id="KW-0503">Monooxygenase</keyword>
<dbReference type="GO" id="GO:0006629">
    <property type="term" value="P:lipid metabolic process"/>
    <property type="evidence" value="ECO:0007669"/>
    <property type="project" value="UniProtKB-ARBA"/>
</dbReference>
<dbReference type="GO" id="GO:0020037">
    <property type="term" value="F:heme binding"/>
    <property type="evidence" value="ECO:0007669"/>
    <property type="project" value="InterPro"/>
</dbReference>
<dbReference type="EMBL" id="CP097511">
    <property type="protein sequence ID" value="URE47655.1"/>
    <property type="molecule type" value="Genomic_DNA"/>
</dbReference>
<protein>
    <submittedName>
        <fullName evidence="13">Cytochrome P450</fullName>
    </submittedName>
</protein>
<sequence length="130" mass="14186">MRSSMNARCSSSQGQTPGGGAARMWDGDPQRTYAEEIETGSMVLLETLRLYSPVVLIARRVERDITMANINIPKDTGLIIPITIIHGDNKIWGADANEFNPLRFENGISKAVAHPNAFLSFSIGPRVCIG</sequence>
<evidence type="ECO:0000256" key="10">
    <source>
        <dbReference type="ARBA" id="ARBA00023136"/>
    </source>
</evidence>
<dbReference type="PROSITE" id="PS00086">
    <property type="entry name" value="CYTOCHROME_P450"/>
    <property type="match status" value="1"/>
</dbReference>
<evidence type="ECO:0000256" key="2">
    <source>
        <dbReference type="ARBA" id="ARBA00010617"/>
    </source>
</evidence>
<dbReference type="InterPro" id="IPR017972">
    <property type="entry name" value="Cyt_P450_CS"/>
</dbReference>
<evidence type="ECO:0000256" key="4">
    <source>
        <dbReference type="ARBA" id="ARBA00022692"/>
    </source>
</evidence>
<evidence type="ECO:0000256" key="5">
    <source>
        <dbReference type="ARBA" id="ARBA00022723"/>
    </source>
</evidence>
<evidence type="ECO:0000256" key="3">
    <source>
        <dbReference type="ARBA" id="ARBA00022617"/>
    </source>
</evidence>
<dbReference type="OrthoDB" id="1470350at2759"/>
<evidence type="ECO:0000256" key="12">
    <source>
        <dbReference type="SAM" id="MobiDB-lite"/>
    </source>
</evidence>
<dbReference type="GO" id="GO:0004497">
    <property type="term" value="F:monooxygenase activity"/>
    <property type="evidence" value="ECO:0007669"/>
    <property type="project" value="UniProtKB-KW"/>
</dbReference>
<dbReference type="Gene3D" id="1.10.630.10">
    <property type="entry name" value="Cytochrome P450"/>
    <property type="match status" value="1"/>
</dbReference>
<evidence type="ECO:0000313" key="13">
    <source>
        <dbReference type="EMBL" id="URE47655.1"/>
    </source>
</evidence>
<dbReference type="SUPFAM" id="SSF48264">
    <property type="entry name" value="Cytochrome P450"/>
    <property type="match status" value="1"/>
</dbReference>
<evidence type="ECO:0000256" key="1">
    <source>
        <dbReference type="ARBA" id="ARBA00004370"/>
    </source>
</evidence>
<keyword evidence="7 11" id="KW-0560">Oxidoreductase</keyword>
<keyword evidence="5 11" id="KW-0479">Metal-binding</keyword>
<comment type="similarity">
    <text evidence="2 11">Belongs to the cytochrome P450 family.</text>
</comment>
<gene>
    <name evidence="13" type="ORF">MUK42_23759</name>
</gene>
<evidence type="ECO:0000256" key="11">
    <source>
        <dbReference type="RuleBase" id="RU000461"/>
    </source>
</evidence>
<keyword evidence="8 11" id="KW-0408">Iron</keyword>
<evidence type="ECO:0000256" key="8">
    <source>
        <dbReference type="ARBA" id="ARBA00023004"/>
    </source>
</evidence>
<proteinExistence type="inferred from homology"/>
<feature type="compositionally biased region" description="Polar residues" evidence="12">
    <location>
        <begin position="1"/>
        <end position="15"/>
    </location>
</feature>
<dbReference type="Pfam" id="PF00067">
    <property type="entry name" value="p450"/>
    <property type="match status" value="1"/>
</dbReference>
<dbReference type="PANTHER" id="PTHR24282:SF135">
    <property type="entry name" value="CYTOCHROME P450 709B2"/>
    <property type="match status" value="1"/>
</dbReference>
<dbReference type="InterPro" id="IPR036396">
    <property type="entry name" value="Cyt_P450_sf"/>
</dbReference>
<dbReference type="InterPro" id="IPR001128">
    <property type="entry name" value="Cyt_P450"/>
</dbReference>
<organism evidence="13 14">
    <name type="scientific">Musa troglodytarum</name>
    <name type="common">fe'i banana</name>
    <dbReference type="NCBI Taxonomy" id="320322"/>
    <lineage>
        <taxon>Eukaryota</taxon>
        <taxon>Viridiplantae</taxon>
        <taxon>Streptophyta</taxon>
        <taxon>Embryophyta</taxon>
        <taxon>Tracheophyta</taxon>
        <taxon>Spermatophyta</taxon>
        <taxon>Magnoliopsida</taxon>
        <taxon>Liliopsida</taxon>
        <taxon>Zingiberales</taxon>
        <taxon>Musaceae</taxon>
        <taxon>Musa</taxon>
    </lineage>
</organism>